<evidence type="ECO:0000313" key="2">
    <source>
        <dbReference type="EMBL" id="AKA44287.1"/>
    </source>
</evidence>
<dbReference type="HOGENOM" id="CLU_2106578_0_0_9"/>
<evidence type="ECO:0000256" key="1">
    <source>
        <dbReference type="SAM" id="Coils"/>
    </source>
</evidence>
<accession>A0A0D5ZCL5</accession>
<proteinExistence type="predicted"/>
<dbReference type="AlphaFoldDB" id="A0A0D5ZCL5"/>
<reference evidence="2 3" key="1">
    <citation type="journal article" date="2011" name="J. Bacteriol.">
        <title>Complete genome sequence of Paenibacillus polymyxa SC2, a strain of plant growth-promoting Rhizobacterium with broad-spectrum antimicrobial activity.</title>
        <authorList>
            <person name="Ma M."/>
            <person name="Wang C."/>
            <person name="Ding Y."/>
            <person name="Li L."/>
            <person name="Shen D."/>
            <person name="Jiang X."/>
            <person name="Guan D."/>
            <person name="Cao F."/>
            <person name="Chen H."/>
            <person name="Feng R."/>
            <person name="Wang X."/>
            <person name="Ge Y."/>
            <person name="Yao L."/>
            <person name="Bing X."/>
            <person name="Yang X."/>
            <person name="Li J."/>
            <person name="Du B."/>
        </authorList>
    </citation>
    <scope>NUCLEOTIDE SEQUENCE [LARGE SCALE GENOMIC DNA]</scope>
    <source>
        <strain evidence="2 3">SC2</strain>
    </source>
</reference>
<evidence type="ECO:0000313" key="3">
    <source>
        <dbReference type="Proteomes" id="UP000006868"/>
    </source>
</evidence>
<feature type="coiled-coil region" evidence="1">
    <location>
        <begin position="7"/>
        <end position="34"/>
    </location>
</feature>
<gene>
    <name evidence="2" type="ORF">PPSC2_17290</name>
</gene>
<sequence>MSYSNIITNYNELNNKITSKIEETKEKLRQERINKYKADVDFVISDLLQKAGRITVCTVLEYTGVSYHTLYKSMPEVLLYIRKEKDRLNFNEIPKCCTNLFNSHSSHWQKKRVVP</sequence>
<dbReference type="Proteomes" id="UP000006868">
    <property type="component" value="Chromosome"/>
</dbReference>
<keyword evidence="1" id="KW-0175">Coiled coil</keyword>
<organism evidence="2 3">
    <name type="scientific">Paenibacillus polymyxa (strain SC2)</name>
    <name type="common">Bacillus polymyxa</name>
    <dbReference type="NCBI Taxonomy" id="886882"/>
    <lineage>
        <taxon>Bacteria</taxon>
        <taxon>Bacillati</taxon>
        <taxon>Bacillota</taxon>
        <taxon>Bacilli</taxon>
        <taxon>Bacillales</taxon>
        <taxon>Paenibacillaceae</taxon>
        <taxon>Paenibacillus</taxon>
    </lineage>
</organism>
<dbReference type="PATRIC" id="fig|886882.15.peg.3695"/>
<name>A0A0D5ZCL5_PAEPS</name>
<dbReference type="EMBL" id="CP002213">
    <property type="protein sequence ID" value="AKA44287.1"/>
    <property type="molecule type" value="Genomic_DNA"/>
</dbReference>
<dbReference type="KEGG" id="ppm:PPSC2_17290"/>
<protein>
    <submittedName>
        <fullName evidence="2">Uncharacterized protein</fullName>
    </submittedName>
</protein>